<dbReference type="InterPro" id="IPR036907">
    <property type="entry name" value="5'-Nucleotdase_C_sf"/>
</dbReference>
<dbReference type="EMBL" id="JAAAHW010008300">
    <property type="protein sequence ID" value="KAF9944616.1"/>
    <property type="molecule type" value="Genomic_DNA"/>
</dbReference>
<dbReference type="GO" id="GO:0016787">
    <property type="term" value="F:hydrolase activity"/>
    <property type="evidence" value="ECO:0007669"/>
    <property type="project" value="InterPro"/>
</dbReference>
<name>A0A9P6IQU4_9FUNG</name>
<organism evidence="2 3">
    <name type="scientific">Modicella reniformis</name>
    <dbReference type="NCBI Taxonomy" id="1440133"/>
    <lineage>
        <taxon>Eukaryota</taxon>
        <taxon>Fungi</taxon>
        <taxon>Fungi incertae sedis</taxon>
        <taxon>Mucoromycota</taxon>
        <taxon>Mortierellomycotina</taxon>
        <taxon>Mortierellomycetes</taxon>
        <taxon>Mortierellales</taxon>
        <taxon>Mortierellaceae</taxon>
        <taxon>Modicella</taxon>
    </lineage>
</organism>
<proteinExistence type="predicted"/>
<dbReference type="Pfam" id="PF21953">
    <property type="entry name" value="NadN_nucleosid_C"/>
    <property type="match status" value="2"/>
</dbReference>
<evidence type="ECO:0000313" key="3">
    <source>
        <dbReference type="Proteomes" id="UP000749646"/>
    </source>
</evidence>
<dbReference type="OrthoDB" id="7722975at2759"/>
<sequence length="202" mass="22173">MFKYPYTDSRSVLNLVIKEVLPFSIIDKTRPYPAIVIVNGGSQRFDIIKGPFTVDDGYIVSPFPGDFVYATVPYKVAKKIFKILNKAPASGDDAPPPSAIDDSTTLTPGFVTKDDYGYGGDDWAHSPIPAFPTPAFVSSPLPAGLGDNDLIDVVWLAFFNKGILSILKNLDPANNYTSQPYRVGVNTITMWPIYVKANWSKC</sequence>
<dbReference type="InterPro" id="IPR053828">
    <property type="entry name" value="Nucleosidase_C"/>
</dbReference>
<dbReference type="AlphaFoldDB" id="A0A9P6IQU4"/>
<dbReference type="Gene3D" id="3.90.780.10">
    <property type="entry name" value="5'-Nucleotidase, C-terminal domain"/>
    <property type="match status" value="1"/>
</dbReference>
<comment type="caution">
    <text evidence="2">The sequence shown here is derived from an EMBL/GenBank/DDBJ whole genome shotgun (WGS) entry which is preliminary data.</text>
</comment>
<feature type="domain" description="Putative 5'-nucleotidase C-terminal" evidence="1">
    <location>
        <begin position="3"/>
        <end position="89"/>
    </location>
</feature>
<feature type="domain" description="Putative 5'-nucleotidase C-terminal" evidence="1">
    <location>
        <begin position="103"/>
        <end position="164"/>
    </location>
</feature>
<dbReference type="SUPFAM" id="SSF55816">
    <property type="entry name" value="5'-nucleotidase (syn. UDP-sugar hydrolase), C-terminal domain"/>
    <property type="match status" value="1"/>
</dbReference>
<evidence type="ECO:0000313" key="2">
    <source>
        <dbReference type="EMBL" id="KAF9944616.1"/>
    </source>
</evidence>
<gene>
    <name evidence="2" type="ORF">BGZ65_011807</name>
</gene>
<evidence type="ECO:0000259" key="1">
    <source>
        <dbReference type="Pfam" id="PF21953"/>
    </source>
</evidence>
<dbReference type="Proteomes" id="UP000749646">
    <property type="component" value="Unassembled WGS sequence"/>
</dbReference>
<keyword evidence="3" id="KW-1185">Reference proteome</keyword>
<accession>A0A9P6IQU4</accession>
<reference evidence="2" key="1">
    <citation type="journal article" date="2020" name="Fungal Divers.">
        <title>Resolving the Mortierellaceae phylogeny through synthesis of multi-gene phylogenetics and phylogenomics.</title>
        <authorList>
            <person name="Vandepol N."/>
            <person name="Liber J."/>
            <person name="Desiro A."/>
            <person name="Na H."/>
            <person name="Kennedy M."/>
            <person name="Barry K."/>
            <person name="Grigoriev I.V."/>
            <person name="Miller A.N."/>
            <person name="O'Donnell K."/>
            <person name="Stajich J.E."/>
            <person name="Bonito G."/>
        </authorList>
    </citation>
    <scope>NUCLEOTIDE SEQUENCE</scope>
    <source>
        <strain evidence="2">MES-2147</strain>
    </source>
</reference>
<protein>
    <recommendedName>
        <fullName evidence="1">Putative 5'-nucleotidase C-terminal domain-containing protein</fullName>
    </recommendedName>
</protein>
<dbReference type="GO" id="GO:0009166">
    <property type="term" value="P:nucleotide catabolic process"/>
    <property type="evidence" value="ECO:0007669"/>
    <property type="project" value="InterPro"/>
</dbReference>